<comment type="similarity">
    <text evidence="5">Belongs to the SAT4 family.</text>
</comment>
<feature type="transmembrane region" description="Helical" evidence="7">
    <location>
        <begin position="213"/>
        <end position="233"/>
    </location>
</feature>
<keyword evidence="2 7" id="KW-0812">Transmembrane</keyword>
<feature type="region of interest" description="Disordered" evidence="6">
    <location>
        <begin position="291"/>
        <end position="317"/>
    </location>
</feature>
<reference evidence="9" key="1">
    <citation type="submission" date="2023-03" db="EMBL/GenBank/DDBJ databases">
        <title>Complete genome of Cladonia borealis.</title>
        <authorList>
            <person name="Park H."/>
        </authorList>
    </citation>
    <scope>NUCLEOTIDE SEQUENCE</scope>
    <source>
        <strain evidence="9">ANT050790</strain>
    </source>
</reference>
<dbReference type="Proteomes" id="UP001166286">
    <property type="component" value="Unassembled WGS sequence"/>
</dbReference>
<dbReference type="PANTHER" id="PTHR33048">
    <property type="entry name" value="PTH11-LIKE INTEGRAL MEMBRANE PROTEIN (AFU_ORTHOLOGUE AFUA_5G11245)"/>
    <property type="match status" value="1"/>
</dbReference>
<evidence type="ECO:0000313" key="9">
    <source>
        <dbReference type="EMBL" id="KAK0517309.1"/>
    </source>
</evidence>
<evidence type="ECO:0000256" key="6">
    <source>
        <dbReference type="SAM" id="MobiDB-lite"/>
    </source>
</evidence>
<protein>
    <recommendedName>
        <fullName evidence="8">Rhodopsin domain-containing protein</fullName>
    </recommendedName>
</protein>
<comment type="caution">
    <text evidence="9">The sequence shown here is derived from an EMBL/GenBank/DDBJ whole genome shotgun (WGS) entry which is preliminary data.</text>
</comment>
<dbReference type="AlphaFoldDB" id="A0AA39RB38"/>
<name>A0AA39RB38_9LECA</name>
<feature type="domain" description="Rhodopsin" evidence="8">
    <location>
        <begin position="36"/>
        <end position="272"/>
    </location>
</feature>
<evidence type="ECO:0000256" key="7">
    <source>
        <dbReference type="SAM" id="Phobius"/>
    </source>
</evidence>
<evidence type="ECO:0000256" key="1">
    <source>
        <dbReference type="ARBA" id="ARBA00004141"/>
    </source>
</evidence>
<evidence type="ECO:0000313" key="10">
    <source>
        <dbReference type="Proteomes" id="UP001166286"/>
    </source>
</evidence>
<proteinExistence type="inferred from homology"/>
<evidence type="ECO:0000256" key="2">
    <source>
        <dbReference type="ARBA" id="ARBA00022692"/>
    </source>
</evidence>
<evidence type="ECO:0000256" key="3">
    <source>
        <dbReference type="ARBA" id="ARBA00022989"/>
    </source>
</evidence>
<keyword evidence="10" id="KW-1185">Reference proteome</keyword>
<keyword evidence="4 7" id="KW-0472">Membrane</keyword>
<feature type="transmembrane region" description="Helical" evidence="7">
    <location>
        <begin position="177"/>
        <end position="201"/>
    </location>
</feature>
<evidence type="ECO:0000259" key="8">
    <source>
        <dbReference type="Pfam" id="PF20684"/>
    </source>
</evidence>
<feature type="transmembrane region" description="Helical" evidence="7">
    <location>
        <begin position="131"/>
        <end position="151"/>
    </location>
</feature>
<dbReference type="Pfam" id="PF20684">
    <property type="entry name" value="Fung_rhodopsin"/>
    <property type="match status" value="1"/>
</dbReference>
<gene>
    <name evidence="9" type="ORF">JMJ35_000464</name>
</gene>
<organism evidence="9 10">
    <name type="scientific">Cladonia borealis</name>
    <dbReference type="NCBI Taxonomy" id="184061"/>
    <lineage>
        <taxon>Eukaryota</taxon>
        <taxon>Fungi</taxon>
        <taxon>Dikarya</taxon>
        <taxon>Ascomycota</taxon>
        <taxon>Pezizomycotina</taxon>
        <taxon>Lecanoromycetes</taxon>
        <taxon>OSLEUM clade</taxon>
        <taxon>Lecanoromycetidae</taxon>
        <taxon>Lecanorales</taxon>
        <taxon>Lecanorineae</taxon>
        <taxon>Cladoniaceae</taxon>
        <taxon>Cladonia</taxon>
    </lineage>
</organism>
<accession>A0AA39RB38</accession>
<dbReference type="InterPro" id="IPR049326">
    <property type="entry name" value="Rhodopsin_dom_fungi"/>
</dbReference>
<feature type="compositionally biased region" description="Polar residues" evidence="6">
    <location>
        <begin position="301"/>
        <end position="317"/>
    </location>
</feature>
<evidence type="ECO:0000256" key="5">
    <source>
        <dbReference type="ARBA" id="ARBA00038359"/>
    </source>
</evidence>
<feature type="transmembrane region" description="Helical" evidence="7">
    <location>
        <begin position="97"/>
        <end position="119"/>
    </location>
</feature>
<keyword evidence="3 7" id="KW-1133">Transmembrane helix</keyword>
<dbReference type="PANTHER" id="PTHR33048:SF146">
    <property type="entry name" value="INTEGRAL MEMBRANE PROTEIN"/>
    <property type="match status" value="1"/>
</dbReference>
<sequence>MSSSGPSLHDSDDNRGGGIIATTVTVSFLASTAVALRLATRIWIVRSVGWDDYTILFAAFGIIISSGLVIVEVHYGFGRHMNGLSHWQYIEFMKYSYGEWIQTFQTLMFNKISICFFLLRIPVEKYLIRPIQGAIIALIISNIVLTLLWIFQCNPIASAWNKQTPGSCFTNGQLQRIIISQALISIISDFMLALFPIVLLWKVQIAPRIKAGLCTLMALGLITAACCIVRTVLNWQNVNSDPTWESIPNWYWRSWEVCIGIVTACIPALRPGYKTVSAGIRSYLSHRSSRQSSDFPLVDTSKLSQPPASQNPNAQHITRPQASYDPALGAAAQAVSIEADRAQEYGAGEDGFTMNSLPGDIKTADQGIKKTTRIEIAGRSADESQRSLDLGDVERGFGNRDFL</sequence>
<comment type="subcellular location">
    <subcellularLocation>
        <location evidence="1">Membrane</location>
        <topology evidence="1">Multi-pass membrane protein</topology>
    </subcellularLocation>
</comment>
<feature type="transmembrane region" description="Helical" evidence="7">
    <location>
        <begin position="55"/>
        <end position="77"/>
    </location>
</feature>
<dbReference type="EMBL" id="JAFEKC020000001">
    <property type="protein sequence ID" value="KAK0517309.1"/>
    <property type="molecule type" value="Genomic_DNA"/>
</dbReference>
<dbReference type="InterPro" id="IPR052337">
    <property type="entry name" value="SAT4-like"/>
</dbReference>
<feature type="transmembrane region" description="Helical" evidence="7">
    <location>
        <begin position="20"/>
        <end position="43"/>
    </location>
</feature>
<evidence type="ECO:0000256" key="4">
    <source>
        <dbReference type="ARBA" id="ARBA00023136"/>
    </source>
</evidence>
<dbReference type="GO" id="GO:0016020">
    <property type="term" value="C:membrane"/>
    <property type="evidence" value="ECO:0007669"/>
    <property type="project" value="UniProtKB-SubCell"/>
</dbReference>